<dbReference type="GeneID" id="85306573"/>
<gene>
    <name evidence="2" type="ORF">QBC33DRAFT_297356</name>
</gene>
<keyword evidence="3" id="KW-1185">Reference proteome</keyword>
<reference evidence="2" key="1">
    <citation type="submission" date="2023-06" db="EMBL/GenBank/DDBJ databases">
        <title>Genome-scale phylogeny and comparative genomics of the fungal order Sordariales.</title>
        <authorList>
            <consortium name="Lawrence Berkeley National Laboratory"/>
            <person name="Hensen N."/>
            <person name="Bonometti L."/>
            <person name="Westerberg I."/>
            <person name="Brannstrom I.O."/>
            <person name="Guillou S."/>
            <person name="Cros-Aarteil S."/>
            <person name="Calhoun S."/>
            <person name="Haridas S."/>
            <person name="Kuo A."/>
            <person name="Mondo S."/>
            <person name="Pangilinan J."/>
            <person name="Riley R."/>
            <person name="Labutti K."/>
            <person name="Andreopoulos B."/>
            <person name="Lipzen A."/>
            <person name="Chen C."/>
            <person name="Yanf M."/>
            <person name="Daum C."/>
            <person name="Ng V."/>
            <person name="Clum A."/>
            <person name="Steindorff A."/>
            <person name="Ohm R."/>
            <person name="Martin F."/>
            <person name="Silar P."/>
            <person name="Natvig D."/>
            <person name="Lalanne C."/>
            <person name="Gautier V."/>
            <person name="Ament-Velasquez S.L."/>
            <person name="Kruys A."/>
            <person name="Hutchinson M.I."/>
            <person name="Powell A.J."/>
            <person name="Barry K."/>
            <person name="Miller A.N."/>
            <person name="Grigoriev I.V."/>
            <person name="Debuchy R."/>
            <person name="Gladieux P."/>
            <person name="Thoren M.H."/>
            <person name="Johannesson H."/>
        </authorList>
    </citation>
    <scope>NUCLEOTIDE SEQUENCE</scope>
    <source>
        <strain evidence="2">8032-3</strain>
    </source>
</reference>
<dbReference type="EMBL" id="MU839001">
    <property type="protein sequence ID" value="KAK1769786.1"/>
    <property type="molecule type" value="Genomic_DNA"/>
</dbReference>
<proteinExistence type="predicted"/>
<evidence type="ECO:0000313" key="2">
    <source>
        <dbReference type="EMBL" id="KAK1769786.1"/>
    </source>
</evidence>
<dbReference type="RefSeq" id="XP_060285999.1">
    <property type="nucleotide sequence ID" value="XM_060423386.1"/>
</dbReference>
<organism evidence="2 3">
    <name type="scientific">Phialemonium atrogriseum</name>
    <dbReference type="NCBI Taxonomy" id="1093897"/>
    <lineage>
        <taxon>Eukaryota</taxon>
        <taxon>Fungi</taxon>
        <taxon>Dikarya</taxon>
        <taxon>Ascomycota</taxon>
        <taxon>Pezizomycotina</taxon>
        <taxon>Sordariomycetes</taxon>
        <taxon>Sordariomycetidae</taxon>
        <taxon>Cephalothecales</taxon>
        <taxon>Cephalothecaceae</taxon>
        <taxon>Phialemonium</taxon>
    </lineage>
</organism>
<evidence type="ECO:0000256" key="1">
    <source>
        <dbReference type="SAM" id="SignalP"/>
    </source>
</evidence>
<name>A0AAJ0C4J7_9PEZI</name>
<dbReference type="Proteomes" id="UP001244011">
    <property type="component" value="Unassembled WGS sequence"/>
</dbReference>
<keyword evidence="1" id="KW-0732">Signal</keyword>
<evidence type="ECO:0000313" key="3">
    <source>
        <dbReference type="Proteomes" id="UP001244011"/>
    </source>
</evidence>
<protein>
    <recommendedName>
        <fullName evidence="4">Secreted protein</fullName>
    </recommendedName>
</protein>
<feature type="chain" id="PRO_5042588570" description="Secreted protein" evidence="1">
    <location>
        <begin position="22"/>
        <end position="111"/>
    </location>
</feature>
<evidence type="ECO:0008006" key="4">
    <source>
        <dbReference type="Google" id="ProtNLM"/>
    </source>
</evidence>
<dbReference type="AlphaFoldDB" id="A0AAJ0C4J7"/>
<sequence length="111" mass="12130">MSLHAASLWSVMLGLMELTGARTLPSCSLGRAALRRPVQWLGNWQCPVIRDSQMRQLLLRLGLIFLMSKQCPPSIADTAQACPNQKTKVAGRSSCLVFGRKIISPVGPLNL</sequence>
<feature type="signal peptide" evidence="1">
    <location>
        <begin position="1"/>
        <end position="21"/>
    </location>
</feature>
<comment type="caution">
    <text evidence="2">The sequence shown here is derived from an EMBL/GenBank/DDBJ whole genome shotgun (WGS) entry which is preliminary data.</text>
</comment>
<accession>A0AAJ0C4J7</accession>